<dbReference type="AlphaFoldDB" id="A0A7V3E761"/>
<feature type="transmembrane region" description="Helical" evidence="1">
    <location>
        <begin position="122"/>
        <end position="144"/>
    </location>
</feature>
<name>A0A7V3E761_9BACT</name>
<feature type="transmembrane region" description="Helical" evidence="1">
    <location>
        <begin position="198"/>
        <end position="215"/>
    </location>
</feature>
<reference evidence="3" key="1">
    <citation type="journal article" date="2020" name="mSystems">
        <title>Genome- and Community-Level Interaction Insights into Carbon Utilization and Element Cycling Functions of Hydrothermarchaeota in Hydrothermal Sediment.</title>
        <authorList>
            <person name="Zhou Z."/>
            <person name="Liu Y."/>
            <person name="Xu W."/>
            <person name="Pan J."/>
            <person name="Luo Z.H."/>
            <person name="Li M."/>
        </authorList>
    </citation>
    <scope>NUCLEOTIDE SEQUENCE [LARGE SCALE GENOMIC DNA]</scope>
    <source>
        <strain evidence="3">SpSt-479</strain>
    </source>
</reference>
<feature type="transmembrane region" description="Helical" evidence="1">
    <location>
        <begin position="329"/>
        <end position="352"/>
    </location>
</feature>
<feature type="domain" description="Heparan-alpha-glucosaminide N-acetyltransferase catalytic" evidence="2">
    <location>
        <begin position="9"/>
        <end position="221"/>
    </location>
</feature>
<keyword evidence="1" id="KW-0472">Membrane</keyword>
<evidence type="ECO:0000256" key="1">
    <source>
        <dbReference type="SAM" id="Phobius"/>
    </source>
</evidence>
<proteinExistence type="predicted"/>
<feature type="transmembrane region" description="Helical" evidence="1">
    <location>
        <begin position="266"/>
        <end position="284"/>
    </location>
</feature>
<feature type="transmembrane region" description="Helical" evidence="1">
    <location>
        <begin position="227"/>
        <end position="246"/>
    </location>
</feature>
<accession>A0A7V3E761</accession>
<feature type="transmembrane region" description="Helical" evidence="1">
    <location>
        <begin position="92"/>
        <end position="110"/>
    </location>
</feature>
<feature type="transmembrane region" description="Helical" evidence="1">
    <location>
        <begin position="151"/>
        <end position="171"/>
    </location>
</feature>
<keyword evidence="1" id="KW-0812">Transmembrane</keyword>
<comment type="caution">
    <text evidence="3">The sequence shown here is derived from an EMBL/GenBank/DDBJ whole genome shotgun (WGS) entry which is preliminary data.</text>
</comment>
<dbReference type="InterPro" id="IPR012429">
    <property type="entry name" value="HGSNAT_cat"/>
</dbReference>
<sequence length="364" mass="41775">MTQTDKKHRIIFIDLMRAFAVLQMVQGHTVDALLSPEYRLLDYPAYAVWNFMRGMTAPIFMFTSGTVFTYLFRLVDEQFENNPRVKKGIKRFLLLVFLGYLLRYPTYKIFDFSDVTKQQLDTFFAVDVLQLIGFGLLFLMISAYISEKLKLGDTITFLLMGLVFIIPSPFFEKIDWLKYLPAPIANYFYAGNGSLFPLFPWAGYVVLGGILGSYLARNPLVFKTNKFSIRLLIIGSLLVLLSAIYISFHLGESISDYSDSYTYDTIIFRIGFVLILTGIVSYISQSINSIPRIIILIGRNTLLIYVVHLMIIYGSAWNPGLFTLWGNSVPVYSTIIIALLMITLMTFMVYLLNKLRFRNKQLVT</sequence>
<feature type="transmembrane region" description="Helical" evidence="1">
    <location>
        <begin position="296"/>
        <end position="317"/>
    </location>
</feature>
<dbReference type="Pfam" id="PF07786">
    <property type="entry name" value="HGSNAT_cat"/>
    <property type="match status" value="1"/>
</dbReference>
<dbReference type="EMBL" id="DSUJ01000008">
    <property type="protein sequence ID" value="HFI90978.1"/>
    <property type="molecule type" value="Genomic_DNA"/>
</dbReference>
<keyword evidence="1" id="KW-1133">Transmembrane helix</keyword>
<gene>
    <name evidence="3" type="ORF">ENS31_05515</name>
</gene>
<protein>
    <submittedName>
        <fullName evidence="3">DUF1624 domain-containing protein</fullName>
    </submittedName>
</protein>
<feature type="transmembrane region" description="Helical" evidence="1">
    <location>
        <begin position="51"/>
        <end position="72"/>
    </location>
</feature>
<organism evidence="3">
    <name type="scientific">Ignavibacterium album</name>
    <dbReference type="NCBI Taxonomy" id="591197"/>
    <lineage>
        <taxon>Bacteria</taxon>
        <taxon>Pseudomonadati</taxon>
        <taxon>Ignavibacteriota</taxon>
        <taxon>Ignavibacteria</taxon>
        <taxon>Ignavibacteriales</taxon>
        <taxon>Ignavibacteriaceae</taxon>
        <taxon>Ignavibacterium</taxon>
    </lineage>
</organism>
<evidence type="ECO:0000259" key="2">
    <source>
        <dbReference type="Pfam" id="PF07786"/>
    </source>
</evidence>
<evidence type="ECO:0000313" key="3">
    <source>
        <dbReference type="EMBL" id="HFI90978.1"/>
    </source>
</evidence>